<feature type="compositionally biased region" description="Pro residues" evidence="7">
    <location>
        <begin position="889"/>
        <end position="901"/>
    </location>
</feature>
<comment type="caution">
    <text evidence="9">The sequence shown here is derived from an EMBL/GenBank/DDBJ whole genome shotgun (WGS) entry which is preliminary data.</text>
</comment>
<gene>
    <name evidence="9" type="ORF">A1O5_00308</name>
</gene>
<evidence type="ECO:0000256" key="5">
    <source>
        <dbReference type="ARBA" id="ARBA00023163"/>
    </source>
</evidence>
<dbReference type="InterPro" id="IPR050613">
    <property type="entry name" value="Sec_Metabolite_Reg"/>
</dbReference>
<feature type="compositionally biased region" description="Polar residues" evidence="7">
    <location>
        <begin position="993"/>
        <end position="1018"/>
    </location>
</feature>
<evidence type="ECO:0000313" key="10">
    <source>
        <dbReference type="Proteomes" id="UP000019471"/>
    </source>
</evidence>
<keyword evidence="6" id="KW-0539">Nucleus</keyword>
<reference evidence="9 10" key="1">
    <citation type="submission" date="2013-03" db="EMBL/GenBank/DDBJ databases">
        <title>The Genome Sequence of Cladophialophora psammophila CBS 110553.</title>
        <authorList>
            <consortium name="The Broad Institute Genomics Platform"/>
            <person name="Cuomo C."/>
            <person name="de Hoog S."/>
            <person name="Gorbushina A."/>
            <person name="Walker B."/>
            <person name="Young S.K."/>
            <person name="Zeng Q."/>
            <person name="Gargeya S."/>
            <person name="Fitzgerald M."/>
            <person name="Haas B."/>
            <person name="Abouelleil A."/>
            <person name="Allen A.W."/>
            <person name="Alvarado L."/>
            <person name="Arachchi H.M."/>
            <person name="Berlin A.M."/>
            <person name="Chapman S.B."/>
            <person name="Gainer-Dewar J."/>
            <person name="Goldberg J."/>
            <person name="Griggs A."/>
            <person name="Gujja S."/>
            <person name="Hansen M."/>
            <person name="Howarth C."/>
            <person name="Imamovic A."/>
            <person name="Ireland A."/>
            <person name="Larimer J."/>
            <person name="McCowan C."/>
            <person name="Murphy C."/>
            <person name="Pearson M."/>
            <person name="Poon T.W."/>
            <person name="Priest M."/>
            <person name="Roberts A."/>
            <person name="Saif S."/>
            <person name="Shea T."/>
            <person name="Sisk P."/>
            <person name="Sykes S."/>
            <person name="Wortman J."/>
            <person name="Nusbaum C."/>
            <person name="Birren B."/>
        </authorList>
    </citation>
    <scope>NUCLEOTIDE SEQUENCE [LARGE SCALE GENOMIC DNA]</scope>
    <source>
        <strain evidence="9 10">CBS 110553</strain>
    </source>
</reference>
<evidence type="ECO:0000256" key="7">
    <source>
        <dbReference type="SAM" id="MobiDB-lite"/>
    </source>
</evidence>
<dbReference type="AlphaFoldDB" id="W9XFS8"/>
<name>W9XFS8_9EURO</name>
<dbReference type="RefSeq" id="XP_007739118.1">
    <property type="nucleotide sequence ID" value="XM_007740928.1"/>
</dbReference>
<proteinExistence type="predicted"/>
<feature type="compositionally biased region" description="Polar residues" evidence="7">
    <location>
        <begin position="111"/>
        <end position="127"/>
    </location>
</feature>
<evidence type="ECO:0000259" key="8">
    <source>
        <dbReference type="PROSITE" id="PS50048"/>
    </source>
</evidence>
<dbReference type="SMART" id="SM00066">
    <property type="entry name" value="GAL4"/>
    <property type="match status" value="1"/>
</dbReference>
<dbReference type="GO" id="GO:0000981">
    <property type="term" value="F:DNA-binding transcription factor activity, RNA polymerase II-specific"/>
    <property type="evidence" value="ECO:0007669"/>
    <property type="project" value="InterPro"/>
</dbReference>
<dbReference type="OrthoDB" id="5431381at2759"/>
<evidence type="ECO:0000256" key="4">
    <source>
        <dbReference type="ARBA" id="ARBA00023125"/>
    </source>
</evidence>
<feature type="compositionally biased region" description="Low complexity" evidence="7">
    <location>
        <begin position="659"/>
        <end position="670"/>
    </location>
</feature>
<dbReference type="Proteomes" id="UP000019471">
    <property type="component" value="Unassembled WGS sequence"/>
</dbReference>
<feature type="domain" description="Zn(2)-C6 fungal-type" evidence="8">
    <location>
        <begin position="35"/>
        <end position="66"/>
    </location>
</feature>
<dbReference type="SMART" id="SM00906">
    <property type="entry name" value="Fungal_trans"/>
    <property type="match status" value="1"/>
</dbReference>
<dbReference type="InterPro" id="IPR036864">
    <property type="entry name" value="Zn2-C6_fun-type_DNA-bd_sf"/>
</dbReference>
<dbReference type="PROSITE" id="PS50048">
    <property type="entry name" value="ZN2_CY6_FUNGAL_2"/>
    <property type="match status" value="1"/>
</dbReference>
<organism evidence="9 10">
    <name type="scientific">Cladophialophora psammophila CBS 110553</name>
    <dbReference type="NCBI Taxonomy" id="1182543"/>
    <lineage>
        <taxon>Eukaryota</taxon>
        <taxon>Fungi</taxon>
        <taxon>Dikarya</taxon>
        <taxon>Ascomycota</taxon>
        <taxon>Pezizomycotina</taxon>
        <taxon>Eurotiomycetes</taxon>
        <taxon>Chaetothyriomycetidae</taxon>
        <taxon>Chaetothyriales</taxon>
        <taxon>Herpotrichiellaceae</taxon>
        <taxon>Cladophialophora</taxon>
    </lineage>
</organism>
<dbReference type="PANTHER" id="PTHR31001:SF49">
    <property type="entry name" value="ZN(II)2CYS6 TRANSCRIPTION FACTOR (EUROFUNG)"/>
    <property type="match status" value="1"/>
</dbReference>
<dbReference type="Gene3D" id="4.10.240.10">
    <property type="entry name" value="Zn(2)-C6 fungal-type DNA-binding domain"/>
    <property type="match status" value="1"/>
</dbReference>
<dbReference type="InterPro" id="IPR007219">
    <property type="entry name" value="XnlR_reg_dom"/>
</dbReference>
<feature type="region of interest" description="Disordered" evidence="7">
    <location>
        <begin position="727"/>
        <end position="767"/>
    </location>
</feature>
<feature type="compositionally biased region" description="Polar residues" evidence="7">
    <location>
        <begin position="741"/>
        <end position="755"/>
    </location>
</feature>
<dbReference type="GO" id="GO:0005634">
    <property type="term" value="C:nucleus"/>
    <property type="evidence" value="ECO:0007669"/>
    <property type="project" value="UniProtKB-SubCell"/>
</dbReference>
<evidence type="ECO:0000256" key="1">
    <source>
        <dbReference type="ARBA" id="ARBA00004123"/>
    </source>
</evidence>
<feature type="compositionally biased region" description="Basic and acidic residues" evidence="7">
    <location>
        <begin position="913"/>
        <end position="926"/>
    </location>
</feature>
<dbReference type="HOGENOM" id="CLU_007426_4_1_1"/>
<dbReference type="eggNOG" id="ENOG502SHVI">
    <property type="taxonomic scope" value="Eukaryota"/>
</dbReference>
<keyword evidence="2" id="KW-0479">Metal-binding</keyword>
<dbReference type="Pfam" id="PF00172">
    <property type="entry name" value="Zn_clus"/>
    <property type="match status" value="1"/>
</dbReference>
<dbReference type="GO" id="GO:0003677">
    <property type="term" value="F:DNA binding"/>
    <property type="evidence" value="ECO:0007669"/>
    <property type="project" value="UniProtKB-KW"/>
</dbReference>
<evidence type="ECO:0000256" key="3">
    <source>
        <dbReference type="ARBA" id="ARBA00023015"/>
    </source>
</evidence>
<dbReference type="STRING" id="1182543.W9XFS8"/>
<evidence type="ECO:0000256" key="6">
    <source>
        <dbReference type="ARBA" id="ARBA00023242"/>
    </source>
</evidence>
<dbReference type="Pfam" id="PF04082">
    <property type="entry name" value="Fungal_trans"/>
    <property type="match status" value="1"/>
</dbReference>
<keyword evidence="5" id="KW-0804">Transcription</keyword>
<dbReference type="CDD" id="cd00067">
    <property type="entry name" value="GAL4"/>
    <property type="match status" value="1"/>
</dbReference>
<evidence type="ECO:0000256" key="2">
    <source>
        <dbReference type="ARBA" id="ARBA00022723"/>
    </source>
</evidence>
<keyword evidence="10" id="KW-1185">Reference proteome</keyword>
<dbReference type="PROSITE" id="PS00463">
    <property type="entry name" value="ZN2_CY6_FUNGAL_1"/>
    <property type="match status" value="1"/>
</dbReference>
<feature type="region of interest" description="Disordered" evidence="7">
    <location>
        <begin position="111"/>
        <end position="136"/>
    </location>
</feature>
<feature type="compositionally biased region" description="Polar residues" evidence="7">
    <location>
        <begin position="675"/>
        <end position="695"/>
    </location>
</feature>
<sequence length="1018" mass="111309">MAEFSALTNKFRASLDSQQSGGVHKVSKRNRQPVSCLNCRIKKLKCDKGHPCETCVRRGDESSCVYGNIPLPKAADPSTTAGANTSQVVNRRGQAQERLRHLEQLVMQMVGTSTSAQSSHDSESAASPGSAHDNDVSTMSIAKEGHFQYGSSESRYVGSTHWSAILESIQELKSALVSSSNGQGGRPSTTELDECEDVEPHEVDGLFGSTSHISLSQILAQALPPRLQVDRRLSTYFNSRYLVIPFIHTAQFRRQYEQFWCTPLDMSPLWISILFSICCMSATLSEAVGSEPSTPEDQLSPRMSFLNAACQCLRLGGFVRPKRHVVEALGLYAQCKYMATLDPSRDVSIIFPILVRLAFRSGYHRDPSQFPHFSVFEAEMRRRTWAMCRQFDLMVSFQLGLPNLIPPNSWDTLPPSNLLDSDFDEHSTALPPSRPETEATQILYFIVKSRLMTTFGKVCSHALSFRDCSQQEVMDLDREVRAVYATVPDILHIRPMSQSFADPSYLVMVRTNCEFLYQKSLLVLHRKYMTQGTHPASTEACTDAAIAITRHMLDLHKEFKPGGQLFQDRWMLSSFTMNDFYLAAMVLCLGLSMWKKANPGKALEMAKDDTKMAEQFQLLKAAFGICEELTPTSNEAKRVADVLRVVLGEIGSSDTVDRTTGSSGSFGSNTADPRGSTSITRQQQIQPPESTTLSSKPHPFMQPGRFMGSAMFPMQYDFSLVPLTLQDQQQQQDREAFADYPSSSASSHARQDQNQAGGGGGFFTPVFNNSSITDSNAPLNPNLRLMPGLQNPGLGPNPFMSFLPFSPAAYALPTTPNLISTTTMAAGKGKGTGTTSSDEAAATAEMASVPMNMDVDWPFLDQWMALPNPDMLSISMSDNAPPFYNTSPPALPAPGPNPIPQHPLASRSAAPAEQRDENGHQDHDTRDPIMATLDAATNAAAAAAATTDWTSTPYRFLGGSSERGAHQRDEPTSGADTPMMDANGSVSGVRAAHTSSSGRQSTANATTAAPGQQQYIGY</sequence>
<keyword evidence="3" id="KW-0805">Transcription regulation</keyword>
<dbReference type="SUPFAM" id="SSF57701">
    <property type="entry name" value="Zn2/Cys6 DNA-binding domain"/>
    <property type="match status" value="1"/>
</dbReference>
<feature type="region of interest" description="Disordered" evidence="7">
    <location>
        <begin position="951"/>
        <end position="1018"/>
    </location>
</feature>
<accession>W9XFS8</accession>
<feature type="region of interest" description="Disordered" evidence="7">
    <location>
        <begin position="883"/>
        <end position="926"/>
    </location>
</feature>
<dbReference type="PANTHER" id="PTHR31001">
    <property type="entry name" value="UNCHARACTERIZED TRANSCRIPTIONAL REGULATORY PROTEIN"/>
    <property type="match status" value="1"/>
</dbReference>
<dbReference type="GeneID" id="19185045"/>
<feature type="region of interest" description="Disordered" evidence="7">
    <location>
        <begin position="654"/>
        <end position="706"/>
    </location>
</feature>
<dbReference type="EMBL" id="AMGX01000001">
    <property type="protein sequence ID" value="EXJ75801.1"/>
    <property type="molecule type" value="Genomic_DNA"/>
</dbReference>
<dbReference type="GO" id="GO:0006351">
    <property type="term" value="P:DNA-templated transcription"/>
    <property type="evidence" value="ECO:0007669"/>
    <property type="project" value="InterPro"/>
</dbReference>
<keyword evidence="4" id="KW-0238">DNA-binding</keyword>
<dbReference type="CDD" id="cd12148">
    <property type="entry name" value="fungal_TF_MHR"/>
    <property type="match status" value="1"/>
</dbReference>
<comment type="subcellular location">
    <subcellularLocation>
        <location evidence="1">Nucleus</location>
    </subcellularLocation>
</comment>
<evidence type="ECO:0000313" key="9">
    <source>
        <dbReference type="EMBL" id="EXJ75801.1"/>
    </source>
</evidence>
<protein>
    <recommendedName>
        <fullName evidence="8">Zn(2)-C6 fungal-type domain-containing protein</fullName>
    </recommendedName>
</protein>
<dbReference type="GO" id="GO:0008270">
    <property type="term" value="F:zinc ion binding"/>
    <property type="evidence" value="ECO:0007669"/>
    <property type="project" value="InterPro"/>
</dbReference>
<dbReference type="InterPro" id="IPR001138">
    <property type="entry name" value="Zn2Cys6_DnaBD"/>
</dbReference>